<organism evidence="2 3">
    <name type="scientific">Streptoalloteichus hindustanus</name>
    <dbReference type="NCBI Taxonomy" id="2017"/>
    <lineage>
        <taxon>Bacteria</taxon>
        <taxon>Bacillati</taxon>
        <taxon>Actinomycetota</taxon>
        <taxon>Actinomycetes</taxon>
        <taxon>Pseudonocardiales</taxon>
        <taxon>Pseudonocardiaceae</taxon>
        <taxon>Streptoalloteichus</taxon>
    </lineage>
</organism>
<keyword evidence="1" id="KW-1133">Transmembrane helix</keyword>
<name>A0A1M4YDV9_STRHI</name>
<reference evidence="2 3" key="1">
    <citation type="submission" date="2016-11" db="EMBL/GenBank/DDBJ databases">
        <authorList>
            <person name="Jaros S."/>
            <person name="Januszkiewicz K."/>
            <person name="Wedrychowicz H."/>
        </authorList>
    </citation>
    <scope>NUCLEOTIDE SEQUENCE [LARGE SCALE GENOMIC DNA]</scope>
    <source>
        <strain evidence="2 3">DSM 44523</strain>
    </source>
</reference>
<gene>
    <name evidence="2" type="ORF">SAMN05444320_102323</name>
</gene>
<dbReference type="EMBL" id="FQVN01000002">
    <property type="protein sequence ID" value="SHF03828.1"/>
    <property type="molecule type" value="Genomic_DNA"/>
</dbReference>
<dbReference type="OrthoDB" id="5150008at2"/>
<keyword evidence="1" id="KW-0472">Membrane</keyword>
<evidence type="ECO:0000313" key="2">
    <source>
        <dbReference type="EMBL" id="SHF03828.1"/>
    </source>
</evidence>
<evidence type="ECO:0000256" key="1">
    <source>
        <dbReference type="SAM" id="Phobius"/>
    </source>
</evidence>
<accession>A0A1M4YDV9</accession>
<sequence length="89" mass="9526">MSDRVVSLVRTLVPSVWGTVVAWLVGVGLLPTNLADDARGLATTVLVPVAISGVYAGARWLESRPWMPTWLSRLLLGSTRQPTYAPPAA</sequence>
<dbReference type="STRING" id="2017.SAMN05444320_102323"/>
<evidence type="ECO:0000313" key="3">
    <source>
        <dbReference type="Proteomes" id="UP000184501"/>
    </source>
</evidence>
<feature type="transmembrane region" description="Helical" evidence="1">
    <location>
        <begin position="38"/>
        <end position="58"/>
    </location>
</feature>
<dbReference type="RefSeq" id="WP_073480587.1">
    <property type="nucleotide sequence ID" value="NZ_FQVN01000002.1"/>
</dbReference>
<keyword evidence="1" id="KW-0812">Transmembrane</keyword>
<feature type="transmembrane region" description="Helical" evidence="1">
    <location>
        <begin position="12"/>
        <end position="32"/>
    </location>
</feature>
<dbReference type="Proteomes" id="UP000184501">
    <property type="component" value="Unassembled WGS sequence"/>
</dbReference>
<proteinExistence type="predicted"/>
<protein>
    <submittedName>
        <fullName evidence="2">Uncharacterized protein</fullName>
    </submittedName>
</protein>
<dbReference type="AlphaFoldDB" id="A0A1M4YDV9"/>
<keyword evidence="3" id="KW-1185">Reference proteome</keyword>